<evidence type="ECO:0000256" key="1">
    <source>
        <dbReference type="SAM" id="Phobius"/>
    </source>
</evidence>
<organism evidence="2 3">
    <name type="scientific">Kocuria subflava</name>
    <dbReference type="NCBI Taxonomy" id="1736139"/>
    <lineage>
        <taxon>Bacteria</taxon>
        <taxon>Bacillati</taxon>
        <taxon>Actinomycetota</taxon>
        <taxon>Actinomycetes</taxon>
        <taxon>Micrococcales</taxon>
        <taxon>Micrococcaceae</taxon>
        <taxon>Kocuria</taxon>
    </lineage>
</organism>
<keyword evidence="1" id="KW-0472">Membrane</keyword>
<dbReference type="Proteomes" id="UP000521379">
    <property type="component" value="Unassembled WGS sequence"/>
</dbReference>
<sequence>MIPFITTSVRRLHDAGLSGWLLVIAVIAVLGPAILLVLLAKRSAPLDPEFAHLGYD</sequence>
<gene>
    <name evidence="2" type="ORF">GTW58_10585</name>
</gene>
<dbReference type="InterPro" id="IPR008523">
    <property type="entry name" value="DUF805"/>
</dbReference>
<proteinExistence type="predicted"/>
<dbReference type="EMBL" id="JAAVUN010000023">
    <property type="protein sequence ID" value="NKE10366.1"/>
    <property type="molecule type" value="Genomic_DNA"/>
</dbReference>
<keyword evidence="1" id="KW-1133">Transmembrane helix</keyword>
<accession>A0A846UA07</accession>
<comment type="caution">
    <text evidence="2">The sequence shown here is derived from an EMBL/GenBank/DDBJ whole genome shotgun (WGS) entry which is preliminary data.</text>
</comment>
<protein>
    <submittedName>
        <fullName evidence="2">DUF805 domain-containing protein</fullName>
    </submittedName>
</protein>
<reference evidence="2 3" key="1">
    <citation type="submission" date="2020-02" db="EMBL/GenBank/DDBJ databases">
        <authorList>
            <person name="Sun Q."/>
        </authorList>
    </citation>
    <scope>NUCLEOTIDE SEQUENCE [LARGE SCALE GENOMIC DNA]</scope>
    <source>
        <strain evidence="2 3">YIM 13062</strain>
    </source>
</reference>
<dbReference type="AlphaFoldDB" id="A0A846UA07"/>
<feature type="transmembrane region" description="Helical" evidence="1">
    <location>
        <begin position="20"/>
        <end position="40"/>
    </location>
</feature>
<dbReference type="GO" id="GO:0016020">
    <property type="term" value="C:membrane"/>
    <property type="evidence" value="ECO:0007669"/>
    <property type="project" value="InterPro"/>
</dbReference>
<name>A0A846UA07_9MICC</name>
<keyword evidence="3" id="KW-1185">Reference proteome</keyword>
<evidence type="ECO:0000313" key="3">
    <source>
        <dbReference type="Proteomes" id="UP000521379"/>
    </source>
</evidence>
<keyword evidence="1" id="KW-0812">Transmembrane</keyword>
<evidence type="ECO:0000313" key="2">
    <source>
        <dbReference type="EMBL" id="NKE10366.1"/>
    </source>
</evidence>
<dbReference type="Pfam" id="PF05656">
    <property type="entry name" value="DUF805"/>
    <property type="match status" value="1"/>
</dbReference>